<dbReference type="GO" id="GO:0005576">
    <property type="term" value="C:extracellular region"/>
    <property type="evidence" value="ECO:0007669"/>
    <property type="project" value="TreeGrafter"/>
</dbReference>
<dbReference type="InterPro" id="IPR052336">
    <property type="entry name" value="MlaD_Phospholipid_Transporter"/>
</dbReference>
<dbReference type="InterPro" id="IPR024516">
    <property type="entry name" value="Mce_C"/>
</dbReference>
<feature type="domain" description="Mammalian cell entry C-terminal" evidence="3">
    <location>
        <begin position="144"/>
        <end position="323"/>
    </location>
</feature>
<proteinExistence type="predicted"/>
<reference evidence="4" key="1">
    <citation type="submission" date="2021-02" db="EMBL/GenBank/DDBJ databases">
        <title>Taxonomy, biology and ecology of Rhodococcus bacteria occurring in California pistachio and other woody hosts as revealed by genome sequence analyses.</title>
        <authorList>
            <person name="Riely B."/>
            <person name="Gai Y."/>
        </authorList>
    </citation>
    <scope>NUCLEOTIDE SEQUENCE</scope>
    <source>
        <strain evidence="4">BP-295</strain>
    </source>
</reference>
<evidence type="ECO:0000259" key="3">
    <source>
        <dbReference type="Pfam" id="PF11887"/>
    </source>
</evidence>
<evidence type="ECO:0000313" key="5">
    <source>
        <dbReference type="Proteomes" id="UP001195196"/>
    </source>
</evidence>
<dbReference type="PANTHER" id="PTHR33371:SF18">
    <property type="entry name" value="MCE-FAMILY PROTEIN MCE3C"/>
    <property type="match status" value="1"/>
</dbReference>
<dbReference type="InterPro" id="IPR003399">
    <property type="entry name" value="Mce/MlaD"/>
</dbReference>
<dbReference type="EMBL" id="JAFFGU010000001">
    <property type="protein sequence ID" value="MBM7276843.1"/>
    <property type="molecule type" value="Genomic_DNA"/>
</dbReference>
<protein>
    <submittedName>
        <fullName evidence="4">MCE family protein</fullName>
    </submittedName>
</protein>
<dbReference type="PRINTS" id="PR01782">
    <property type="entry name" value="MCEVIRFACTOR"/>
</dbReference>
<accession>A0AAW4G0Q6</accession>
<feature type="compositionally biased region" description="Pro residues" evidence="1">
    <location>
        <begin position="389"/>
        <end position="400"/>
    </location>
</feature>
<feature type="region of interest" description="Disordered" evidence="1">
    <location>
        <begin position="1"/>
        <end position="27"/>
    </location>
</feature>
<organism evidence="4 5">
    <name type="scientific">Gordonia rubripertincta</name>
    <name type="common">Rhodococcus corallinus</name>
    <dbReference type="NCBI Taxonomy" id="36822"/>
    <lineage>
        <taxon>Bacteria</taxon>
        <taxon>Bacillati</taxon>
        <taxon>Actinomycetota</taxon>
        <taxon>Actinomycetes</taxon>
        <taxon>Mycobacteriales</taxon>
        <taxon>Gordoniaceae</taxon>
        <taxon>Gordonia</taxon>
    </lineage>
</organism>
<feature type="compositionally biased region" description="Basic and acidic residues" evidence="1">
    <location>
        <begin position="12"/>
        <end position="27"/>
    </location>
</feature>
<dbReference type="InterPro" id="IPR005693">
    <property type="entry name" value="Mce"/>
</dbReference>
<name>A0AAW4G0Q6_GORRU</name>
<evidence type="ECO:0000313" key="4">
    <source>
        <dbReference type="EMBL" id="MBM7276843.1"/>
    </source>
</evidence>
<dbReference type="Pfam" id="PF02470">
    <property type="entry name" value="MlaD"/>
    <property type="match status" value="1"/>
</dbReference>
<sequence length="407" mass="43878">MSLPFGGMFSSRRTESEQADIAREEKHGGRSRAQVGIIGIVVVAMVVITAMQMDKLPYLAPISTYSAYFDDAGGLAKGDIVVVSGVQVGTIEGIELAGTDQGTKVKVSFRMDDTVEMGDETQAAIRTETVLGRRNLTVIPHGGERIKPGGSITLGNTIAPYSLQDALEGATDTISGTDTDQLNTALETLTVTFSETPDQVQGAVNGVARLSKAVADRDEELRALLAKANQVSKIVGDRNDQINRLLVDANALVGEIEMRRYALKQLIKGIGDVTTQLRGFIAENNEQLTPVLQKFDRVATILTDNEKNLKETIDRLGPFANTLGEAVASGPNFDSLVGLNSFGDYTAIFLNALRGRYPQLWQSLMYSGFPLIPDYYKLGPPDNTDTPRGPLPTPTYPKPSPTTRGGR</sequence>
<dbReference type="Proteomes" id="UP001195196">
    <property type="component" value="Unassembled WGS sequence"/>
</dbReference>
<comment type="caution">
    <text evidence="4">The sequence shown here is derived from an EMBL/GenBank/DDBJ whole genome shotgun (WGS) entry which is preliminary data.</text>
</comment>
<dbReference type="PANTHER" id="PTHR33371">
    <property type="entry name" value="INTERMEMBRANE PHOSPHOLIPID TRANSPORT SYSTEM BINDING PROTEIN MLAD-RELATED"/>
    <property type="match status" value="1"/>
</dbReference>
<feature type="region of interest" description="Disordered" evidence="1">
    <location>
        <begin position="380"/>
        <end position="407"/>
    </location>
</feature>
<evidence type="ECO:0000256" key="1">
    <source>
        <dbReference type="SAM" id="MobiDB-lite"/>
    </source>
</evidence>
<dbReference type="Pfam" id="PF11887">
    <property type="entry name" value="Mce4_CUP1"/>
    <property type="match status" value="1"/>
</dbReference>
<evidence type="ECO:0000259" key="2">
    <source>
        <dbReference type="Pfam" id="PF02470"/>
    </source>
</evidence>
<gene>
    <name evidence="4" type="ORF">JTZ10_03640</name>
</gene>
<dbReference type="NCBIfam" id="TIGR00996">
    <property type="entry name" value="Mtu_fam_mce"/>
    <property type="match status" value="1"/>
</dbReference>
<dbReference type="RefSeq" id="WP_204717394.1">
    <property type="nucleotide sequence ID" value="NZ_JAFFGU010000001.1"/>
</dbReference>
<dbReference type="AlphaFoldDB" id="A0AAW4G0Q6"/>
<feature type="domain" description="Mce/MlaD" evidence="2">
    <location>
        <begin position="64"/>
        <end position="140"/>
    </location>
</feature>